<reference evidence="1 2" key="1">
    <citation type="submission" date="2017-12" db="EMBL/GenBank/DDBJ databases">
        <title>Comparative genomics of Botrytis spp.</title>
        <authorList>
            <person name="Valero-Jimenez C.A."/>
            <person name="Tapia P."/>
            <person name="Veloso J."/>
            <person name="Silva-Moreno E."/>
            <person name="Staats M."/>
            <person name="Valdes J.H."/>
            <person name="Van Kan J.A.L."/>
        </authorList>
    </citation>
    <scope>NUCLEOTIDE SEQUENCE [LARGE SCALE GENOMIC DNA]</scope>
    <source>
        <strain evidence="1 2">Be9601</strain>
    </source>
</reference>
<dbReference type="AlphaFoldDB" id="A0A4Z1IBB6"/>
<comment type="caution">
    <text evidence="1">The sequence shown here is derived from an EMBL/GenBank/DDBJ whole genome shotgun (WGS) entry which is preliminary data.</text>
</comment>
<accession>A0A4Z1IBB6</accession>
<organism evidence="1 2">
    <name type="scientific">Botrytis elliptica</name>
    <dbReference type="NCBI Taxonomy" id="278938"/>
    <lineage>
        <taxon>Eukaryota</taxon>
        <taxon>Fungi</taxon>
        <taxon>Dikarya</taxon>
        <taxon>Ascomycota</taxon>
        <taxon>Pezizomycotina</taxon>
        <taxon>Leotiomycetes</taxon>
        <taxon>Helotiales</taxon>
        <taxon>Sclerotiniaceae</taxon>
        <taxon>Botrytis</taxon>
    </lineage>
</organism>
<sequence>MYQVKEEPGIGFSFYLSSGARERRNLNIRVRTFEDHEESVPVVIEINQISAFTLGAPDEPRRAKGQFYNSICGK</sequence>
<name>A0A4Z1IBB6_9HELO</name>
<evidence type="ECO:0000313" key="1">
    <source>
        <dbReference type="EMBL" id="TGO58736.1"/>
    </source>
</evidence>
<dbReference type="EMBL" id="PQXM01001276">
    <property type="protein sequence ID" value="TGO58736.1"/>
    <property type="molecule type" value="Genomic_DNA"/>
</dbReference>
<dbReference type="Proteomes" id="UP000297229">
    <property type="component" value="Unassembled WGS sequence"/>
</dbReference>
<protein>
    <submittedName>
        <fullName evidence="1">Uncharacterized protein</fullName>
    </submittedName>
</protein>
<proteinExistence type="predicted"/>
<keyword evidence="2" id="KW-1185">Reference proteome</keyword>
<gene>
    <name evidence="1" type="ORF">BELL_1278g00020</name>
</gene>
<evidence type="ECO:0000313" key="2">
    <source>
        <dbReference type="Proteomes" id="UP000297229"/>
    </source>
</evidence>